<sequence length="125" mass="14193">MDKDLKAAFEKEMKLGKKFFGRAEYKDAFRHFERAHVLGQFFVLPHVRSHIWMFFIGIRTGDFNEIKGQLIRIPLGMIGSALGKVPLGNTGGANIKLSTKLPIPDDLKKHLDADKDAKENEQLKN</sequence>
<organism evidence="1">
    <name type="scientific">hydrothermal vent metagenome</name>
    <dbReference type="NCBI Taxonomy" id="652676"/>
    <lineage>
        <taxon>unclassified sequences</taxon>
        <taxon>metagenomes</taxon>
        <taxon>ecological metagenomes</taxon>
    </lineage>
</organism>
<evidence type="ECO:0008006" key="2">
    <source>
        <dbReference type="Google" id="ProtNLM"/>
    </source>
</evidence>
<evidence type="ECO:0000313" key="1">
    <source>
        <dbReference type="EMBL" id="VAW24103.1"/>
    </source>
</evidence>
<dbReference type="Pfam" id="PF12487">
    <property type="entry name" value="DUF3703"/>
    <property type="match status" value="1"/>
</dbReference>
<dbReference type="EMBL" id="UOEQ01000504">
    <property type="protein sequence ID" value="VAW24103.1"/>
    <property type="molecule type" value="Genomic_DNA"/>
</dbReference>
<dbReference type="InterPro" id="IPR022172">
    <property type="entry name" value="DUF3703"/>
</dbReference>
<reference evidence="1" key="1">
    <citation type="submission" date="2018-06" db="EMBL/GenBank/DDBJ databases">
        <authorList>
            <person name="Zhirakovskaya E."/>
        </authorList>
    </citation>
    <scope>NUCLEOTIDE SEQUENCE</scope>
</reference>
<name>A0A3B0U6S2_9ZZZZ</name>
<proteinExistence type="predicted"/>
<accession>A0A3B0U6S2</accession>
<dbReference type="AlphaFoldDB" id="A0A3B0U6S2"/>
<gene>
    <name evidence="1" type="ORF">MNBD_ALPHA11-2303</name>
</gene>
<protein>
    <recommendedName>
        <fullName evidence="2">DUF3703 domain-containing protein</fullName>
    </recommendedName>
</protein>